<gene>
    <name evidence="1" type="ORF">HOLleu_35300</name>
</gene>
<evidence type="ECO:0000313" key="2">
    <source>
        <dbReference type="Proteomes" id="UP001152320"/>
    </source>
</evidence>
<protein>
    <submittedName>
        <fullName evidence="1">Uncharacterized protein</fullName>
    </submittedName>
</protein>
<sequence>MGTRYSKQQGTGKCCPVISEIAEDCGFQPALPVKISENSTQDEVKEEEDSLIPEMDLSDEEVEIIDEDDRGR</sequence>
<comment type="caution">
    <text evidence="1">The sequence shown here is derived from an EMBL/GenBank/DDBJ whole genome shotgun (WGS) entry which is preliminary data.</text>
</comment>
<dbReference type="AlphaFoldDB" id="A0A9Q1BHN9"/>
<reference evidence="1" key="1">
    <citation type="submission" date="2021-10" db="EMBL/GenBank/DDBJ databases">
        <title>Tropical sea cucumber genome reveals ecological adaptation and Cuvierian tubules defense mechanism.</title>
        <authorList>
            <person name="Chen T."/>
        </authorList>
    </citation>
    <scope>NUCLEOTIDE SEQUENCE</scope>
    <source>
        <strain evidence="1">Nanhai2018</strain>
        <tissue evidence="1">Muscle</tissue>
    </source>
</reference>
<organism evidence="1 2">
    <name type="scientific">Holothuria leucospilota</name>
    <name type="common">Black long sea cucumber</name>
    <name type="synonym">Mertensiothuria leucospilota</name>
    <dbReference type="NCBI Taxonomy" id="206669"/>
    <lineage>
        <taxon>Eukaryota</taxon>
        <taxon>Metazoa</taxon>
        <taxon>Echinodermata</taxon>
        <taxon>Eleutherozoa</taxon>
        <taxon>Echinozoa</taxon>
        <taxon>Holothuroidea</taxon>
        <taxon>Aspidochirotacea</taxon>
        <taxon>Aspidochirotida</taxon>
        <taxon>Holothuriidae</taxon>
        <taxon>Holothuria</taxon>
    </lineage>
</organism>
<proteinExistence type="predicted"/>
<dbReference type="EMBL" id="JAIZAY010000018">
    <property type="protein sequence ID" value="KAJ8025172.1"/>
    <property type="molecule type" value="Genomic_DNA"/>
</dbReference>
<accession>A0A9Q1BHN9</accession>
<name>A0A9Q1BHN9_HOLLE</name>
<keyword evidence="2" id="KW-1185">Reference proteome</keyword>
<dbReference type="Proteomes" id="UP001152320">
    <property type="component" value="Chromosome 18"/>
</dbReference>
<evidence type="ECO:0000313" key="1">
    <source>
        <dbReference type="EMBL" id="KAJ8025172.1"/>
    </source>
</evidence>